<evidence type="ECO:0000259" key="3">
    <source>
        <dbReference type="PROSITE" id="PS50102"/>
    </source>
</evidence>
<dbReference type="KEGG" id="mde:105261978"/>
<keyword evidence="1 2" id="KW-0694">RNA-binding</keyword>
<sequence length="538" mass="62365">MISNSEHNNGGAMVKGNFEPLPVILENGRKVYGPPSNYTDPPPTYQCELYVTRIPTHLDELTFLMWLHRIGRVYEFRLMMDSGSSTRGYAFIRFCSESEALAAFELLKHLFVSGSDDRLGVYRSQGKNRLYISGIPRSIPLNMLQEQFKLCFPQMHNCTAYPPVRNMKTKPLPSFTAMNFVGAAEKEENRGFAFIEFKDHEMALEAKKRLTPGRVRMWGVDLKVQWAKPKEELQGGMKNMNGYPYNRLSGHPFIPNDFCAKLRLYCLANNLCIPIVVYGPISPVYYLQYAGILIKDSTSGRYSMMIFEILFDRMSDIHLAMCELAVKMIERNVGQIFDHSLFRIVSDTKAELVYTFKSHEELCNERSLYGEFLQFKTILNLAYSLKLLAEHNSEKLLILYKRSFLTSQQVASFELDSENTFSKFYSILPTFRNNQKLNNNFNNMEINLLQNPEIEHLPIRCNTDLFKFPKYGNERTFGKKSIREHFNLKSQHGYGVKYILAYVDYNSLAQRTCYHVEQRVNSNPIWIAGQSYQKSIYN</sequence>
<dbReference type="AlphaFoldDB" id="A0A1I8M5Y6"/>
<dbReference type="InterPro" id="IPR012677">
    <property type="entry name" value="Nucleotide-bd_a/b_plait_sf"/>
</dbReference>
<feature type="domain" description="RRM" evidence="3">
    <location>
        <begin position="47"/>
        <end position="126"/>
    </location>
</feature>
<proteinExistence type="predicted"/>
<dbReference type="SUPFAM" id="SSF54928">
    <property type="entry name" value="RNA-binding domain, RBD"/>
    <property type="match status" value="2"/>
</dbReference>
<dbReference type="eggNOG" id="KOG0117">
    <property type="taxonomic scope" value="Eukaryota"/>
</dbReference>
<dbReference type="STRING" id="7370.A0A1I8M5Y6"/>
<accession>A0A1I8M5Y6</accession>
<evidence type="ECO:0000256" key="1">
    <source>
        <dbReference type="ARBA" id="ARBA00022884"/>
    </source>
</evidence>
<dbReference type="VEuPathDB" id="VectorBase:MDOMA2_008866"/>
<dbReference type="PROSITE" id="PS50102">
    <property type="entry name" value="RRM"/>
    <property type="match status" value="2"/>
</dbReference>
<dbReference type="Pfam" id="PF00076">
    <property type="entry name" value="RRM_1"/>
    <property type="match status" value="1"/>
</dbReference>
<dbReference type="VEuPathDB" id="VectorBase:MDOA001573"/>
<organism evidence="4">
    <name type="scientific">Musca domestica</name>
    <name type="common">House fly</name>
    <dbReference type="NCBI Taxonomy" id="7370"/>
    <lineage>
        <taxon>Eukaryota</taxon>
        <taxon>Metazoa</taxon>
        <taxon>Ecdysozoa</taxon>
        <taxon>Arthropoda</taxon>
        <taxon>Hexapoda</taxon>
        <taxon>Insecta</taxon>
        <taxon>Pterygota</taxon>
        <taxon>Neoptera</taxon>
        <taxon>Endopterygota</taxon>
        <taxon>Diptera</taxon>
        <taxon>Brachycera</taxon>
        <taxon>Muscomorpha</taxon>
        <taxon>Muscoidea</taxon>
        <taxon>Muscidae</taxon>
        <taxon>Musca</taxon>
    </lineage>
</organism>
<evidence type="ECO:0000313" key="4">
    <source>
        <dbReference type="EnsemblMetazoa" id="MDOA001573-PB"/>
    </source>
</evidence>
<dbReference type="SMART" id="SM00360">
    <property type="entry name" value="RRM"/>
    <property type="match status" value="2"/>
</dbReference>
<dbReference type="InterPro" id="IPR035979">
    <property type="entry name" value="RBD_domain_sf"/>
</dbReference>
<name>A0A1I8M5Y6_MUSDO</name>
<dbReference type="EnsemblMetazoa" id="MDOA001573-RB">
    <property type="protein sequence ID" value="MDOA001573-PB"/>
    <property type="gene ID" value="MDOA001573"/>
</dbReference>
<reference evidence="4" key="1">
    <citation type="submission" date="2020-05" db="UniProtKB">
        <authorList>
            <consortium name="EnsemblMetazoa"/>
        </authorList>
    </citation>
    <scope>IDENTIFICATION</scope>
    <source>
        <strain evidence="4">Aabys</strain>
    </source>
</reference>
<feature type="domain" description="RRM" evidence="3">
    <location>
        <begin position="128"/>
        <end position="229"/>
    </location>
</feature>
<dbReference type="PANTHER" id="PTHR21245">
    <property type="entry name" value="HETEROGENEOUS NUCLEAR RIBONUCLEOPROTEIN"/>
    <property type="match status" value="1"/>
</dbReference>
<dbReference type="GO" id="GO:0003723">
    <property type="term" value="F:RNA binding"/>
    <property type="evidence" value="ECO:0007669"/>
    <property type="project" value="UniProtKB-UniRule"/>
</dbReference>
<dbReference type="RefSeq" id="XP_011293509.2">
    <property type="nucleotide sequence ID" value="XM_011295207.3"/>
</dbReference>
<dbReference type="OrthoDB" id="3800936at2759"/>
<dbReference type="InterPro" id="IPR000504">
    <property type="entry name" value="RRM_dom"/>
</dbReference>
<protein>
    <recommendedName>
        <fullName evidence="3">RRM domain-containing protein</fullName>
    </recommendedName>
</protein>
<dbReference type="Gene3D" id="3.30.70.330">
    <property type="match status" value="2"/>
</dbReference>
<gene>
    <name evidence="4" type="primary">105261978</name>
</gene>
<evidence type="ECO:0000256" key="2">
    <source>
        <dbReference type="PROSITE-ProRule" id="PRU00176"/>
    </source>
</evidence>